<dbReference type="EMBL" id="VFPE01000005">
    <property type="protein sequence ID" value="TQM23756.1"/>
    <property type="molecule type" value="Genomic_DNA"/>
</dbReference>
<name>A0A543EQ88_9MICO</name>
<feature type="compositionally biased region" description="Basic and acidic residues" evidence="1">
    <location>
        <begin position="26"/>
        <end position="44"/>
    </location>
</feature>
<comment type="caution">
    <text evidence="3">The sequence shown here is derived from an EMBL/GenBank/DDBJ whole genome shotgun (WGS) entry which is preliminary data.</text>
</comment>
<feature type="transmembrane region" description="Helical" evidence="2">
    <location>
        <begin position="99"/>
        <end position="121"/>
    </location>
</feature>
<keyword evidence="4" id="KW-1185">Reference proteome</keyword>
<dbReference type="AlphaFoldDB" id="A0A543EQ88"/>
<protein>
    <submittedName>
        <fullName evidence="3">Uncharacterized protein</fullName>
    </submittedName>
</protein>
<accession>A0A543EQ88</accession>
<evidence type="ECO:0000256" key="1">
    <source>
        <dbReference type="SAM" id="MobiDB-lite"/>
    </source>
</evidence>
<sequence>MTDERMPHPADHPGTGAAAHHPHKRPAFEPAERLLRRPERDPAMRRPTSTVAGAVLVLLRAAAGLVVIAGIAVQWPAILADPDVELTLDGVSEAEAGQWALWVVVVVGGLFVLLDIVFAAFVLRGSNVARVAVMVISTLSISTTFFGWWAQGQEIHVNQTFASLALDILVLLALSSRSAAAYARRNEQR</sequence>
<evidence type="ECO:0000256" key="2">
    <source>
        <dbReference type="SAM" id="Phobius"/>
    </source>
</evidence>
<feature type="transmembrane region" description="Helical" evidence="2">
    <location>
        <begin position="54"/>
        <end position="79"/>
    </location>
</feature>
<reference evidence="3 4" key="1">
    <citation type="submission" date="2019-06" db="EMBL/GenBank/DDBJ databases">
        <title>Sequencing the genomes of 1000 actinobacteria strains.</title>
        <authorList>
            <person name="Klenk H.-P."/>
        </authorList>
    </citation>
    <scope>NUCLEOTIDE SEQUENCE [LARGE SCALE GENOMIC DNA]</scope>
    <source>
        <strain evidence="3 4">DSM 105492</strain>
    </source>
</reference>
<keyword evidence="2" id="KW-1133">Transmembrane helix</keyword>
<keyword evidence="2" id="KW-0812">Transmembrane</keyword>
<dbReference type="RefSeq" id="WP_246093560.1">
    <property type="nucleotide sequence ID" value="NZ_BAABLH010000006.1"/>
</dbReference>
<feature type="transmembrane region" description="Helical" evidence="2">
    <location>
        <begin position="128"/>
        <end position="149"/>
    </location>
</feature>
<feature type="region of interest" description="Disordered" evidence="1">
    <location>
        <begin position="1"/>
        <end position="46"/>
    </location>
</feature>
<organism evidence="3 4">
    <name type="scientific">Microbacterium kyungheense</name>
    <dbReference type="NCBI Taxonomy" id="1263636"/>
    <lineage>
        <taxon>Bacteria</taxon>
        <taxon>Bacillati</taxon>
        <taxon>Actinomycetota</taxon>
        <taxon>Actinomycetes</taxon>
        <taxon>Micrococcales</taxon>
        <taxon>Microbacteriaceae</taxon>
        <taxon>Microbacterium</taxon>
    </lineage>
</organism>
<keyword evidence="2" id="KW-0472">Membrane</keyword>
<dbReference type="Proteomes" id="UP000320235">
    <property type="component" value="Unassembled WGS sequence"/>
</dbReference>
<feature type="compositionally biased region" description="Basic and acidic residues" evidence="1">
    <location>
        <begin position="1"/>
        <end position="11"/>
    </location>
</feature>
<gene>
    <name evidence="3" type="ORF">FB391_3146</name>
</gene>
<evidence type="ECO:0000313" key="3">
    <source>
        <dbReference type="EMBL" id="TQM23756.1"/>
    </source>
</evidence>
<evidence type="ECO:0000313" key="4">
    <source>
        <dbReference type="Proteomes" id="UP000320235"/>
    </source>
</evidence>
<proteinExistence type="predicted"/>
<feature type="transmembrane region" description="Helical" evidence="2">
    <location>
        <begin position="161"/>
        <end position="183"/>
    </location>
</feature>